<dbReference type="Pfam" id="PF14253">
    <property type="entry name" value="AbiH"/>
    <property type="match status" value="1"/>
</dbReference>
<organism evidence="1 2">
    <name type="scientific">Fructilactobacillus fructivorans</name>
    <dbReference type="NCBI Taxonomy" id="1614"/>
    <lineage>
        <taxon>Bacteria</taxon>
        <taxon>Bacillati</taxon>
        <taxon>Bacillota</taxon>
        <taxon>Bacilli</taxon>
        <taxon>Lactobacillales</taxon>
        <taxon>Lactobacillaceae</taxon>
        <taxon>Fructilactobacillus</taxon>
    </lineage>
</organism>
<evidence type="ECO:0000313" key="1">
    <source>
        <dbReference type="EMBL" id="QFX92110.1"/>
    </source>
</evidence>
<evidence type="ECO:0008006" key="3">
    <source>
        <dbReference type="Google" id="ProtNLM"/>
    </source>
</evidence>
<dbReference type="InterPro" id="IPR025935">
    <property type="entry name" value="AbiH"/>
</dbReference>
<dbReference type="Proteomes" id="UP000327194">
    <property type="component" value="Chromosome"/>
</dbReference>
<evidence type="ECO:0000313" key="2">
    <source>
        <dbReference type="Proteomes" id="UP000327194"/>
    </source>
</evidence>
<protein>
    <recommendedName>
        <fullName evidence="3">Bacteriophage abortive infection AbiH</fullName>
    </recommendedName>
</protein>
<gene>
    <name evidence="1" type="ORF">LF543_00280</name>
</gene>
<dbReference type="EMBL" id="CP045562">
    <property type="protein sequence ID" value="QFX92110.1"/>
    <property type="molecule type" value="Genomic_DNA"/>
</dbReference>
<proteinExistence type="predicted"/>
<accession>A0AAE6NZ30</accession>
<name>A0AAE6NZ30_9LACO</name>
<dbReference type="AlphaFoldDB" id="A0AAE6NZ30"/>
<reference evidence="1 2" key="1">
    <citation type="submission" date="2019-10" db="EMBL/GenBank/DDBJ databases">
        <title>Genome sequencing of Lactobacillus fructivorans.</title>
        <authorList>
            <person name="Kim K."/>
        </authorList>
    </citation>
    <scope>NUCLEOTIDE SEQUENCE [LARGE SCALE GENOMIC DNA]</scope>
    <source>
        <strain evidence="1 2">LF543</strain>
    </source>
</reference>
<sequence>MNMTENKQEADTLVIIGNGFDLNLGLKTSFQDYFDKNDDDNFNKEKKDFNDLLNKVLKDTTQNPNAINKKQMFGIVKNYFRDFNSTTLSFWDLYFLLLRYINENKIGTDFYKMKNWSNVESQIKNFFTKHRINNYSMITDFDELIDTQKLQNSHQLPGKWEYNHNQIITGNQTIPVYSFIKDDFKKIILPFLLDTQNIKNITYNELFNQLNKFEQNFSNYISKLPEKNKYYTEYYQNKLNKISESTWYNVLTFNYTPVPTKPIYPGENRKINHVRYIHGNTEDNKNNPIIIGIGSENIKPDSDIFIFTKTYRVLSESFNEYDDLIDEKVKNIIIFGHSLVEADYSYFKSIFEATHLYSSEIDLTFKYSLSYTRTRGYPDNIIPKEQLKIITELLNKYGQELNPNDGNDLMNKMMIENRLHITGV</sequence>
<dbReference type="KEGG" id="lfv:LF543_00280"/>